<dbReference type="InterPro" id="IPR036955">
    <property type="entry name" value="AP2/ERF_dom_sf"/>
</dbReference>
<dbReference type="GO" id="GO:0003700">
    <property type="term" value="F:DNA-binding transcription factor activity"/>
    <property type="evidence" value="ECO:0007669"/>
    <property type="project" value="InterPro"/>
</dbReference>
<dbReference type="PRINTS" id="PR00367">
    <property type="entry name" value="ETHRSPELEMNT"/>
</dbReference>
<keyword evidence="2" id="KW-0805">Transcription regulation</keyword>
<dbReference type="SMART" id="SM00380">
    <property type="entry name" value="AP2"/>
    <property type="match status" value="1"/>
</dbReference>
<dbReference type="EMBL" id="DF974150">
    <property type="protein sequence ID" value="GAU45787.1"/>
    <property type="molecule type" value="Genomic_DNA"/>
</dbReference>
<dbReference type="PANTHER" id="PTHR31190:SF173">
    <property type="entry name" value="PATHOGENESIS-RELATED GENES TRANSCRIPTIONAL ACTIVATOR PTI5"/>
    <property type="match status" value="1"/>
</dbReference>
<reference evidence="9" key="1">
    <citation type="journal article" date="2017" name="Front. Plant Sci.">
        <title>Climate Clever Clovers: New Paradigm to Reduce the Environmental Footprint of Ruminants by Breeding Low Methanogenic Forages Utilizing Haplotype Variation.</title>
        <authorList>
            <person name="Kaur P."/>
            <person name="Appels R."/>
            <person name="Bayer P.E."/>
            <person name="Keeble-Gagnere G."/>
            <person name="Wang J."/>
            <person name="Hirakawa H."/>
            <person name="Shirasawa K."/>
            <person name="Vercoe P."/>
            <person name="Stefanova K."/>
            <person name="Durmic Z."/>
            <person name="Nichols P."/>
            <person name="Revell C."/>
            <person name="Isobe S.N."/>
            <person name="Edwards D."/>
            <person name="Erskine W."/>
        </authorList>
    </citation>
    <scope>NUCLEOTIDE SEQUENCE [LARGE SCALE GENOMIC DNA]</scope>
    <source>
        <strain evidence="9">cv. Daliak</strain>
    </source>
</reference>
<evidence type="ECO:0000313" key="9">
    <source>
        <dbReference type="Proteomes" id="UP000242715"/>
    </source>
</evidence>
<dbReference type="InterPro" id="IPR016177">
    <property type="entry name" value="DNA-bd_dom_sf"/>
</dbReference>
<evidence type="ECO:0000256" key="1">
    <source>
        <dbReference type="ARBA" id="ARBA00004123"/>
    </source>
</evidence>
<dbReference type="GO" id="GO:0005634">
    <property type="term" value="C:nucleus"/>
    <property type="evidence" value="ECO:0007669"/>
    <property type="project" value="UniProtKB-SubCell"/>
</dbReference>
<dbReference type="Pfam" id="PF00847">
    <property type="entry name" value="AP2"/>
    <property type="match status" value="1"/>
</dbReference>
<sequence>MKESRHAHGLLAQHSGNSKNCRDMIHIWEGPVESWGICAYEADKSLRTVYEADKSLLIYYFAGPIFTTANELSNTMVQQESHHNGLESNKNVKKKNYRGVRRRPWGKYAAEIRDSTRNGARIWLGTFQTAEEAAIAYDKAAFRMRGAKAMLNLL</sequence>
<gene>
    <name evidence="8" type="ORF">TSUD_86900</name>
</gene>
<dbReference type="InterPro" id="IPR001471">
    <property type="entry name" value="AP2/ERF_dom"/>
</dbReference>
<proteinExistence type="inferred from homology"/>
<dbReference type="AlphaFoldDB" id="A0A2Z6PKW9"/>
<keyword evidence="9" id="KW-1185">Reference proteome</keyword>
<comment type="subcellular location">
    <subcellularLocation>
        <location evidence="1">Nucleus</location>
    </subcellularLocation>
</comment>
<keyword evidence="3" id="KW-0238">DNA-binding</keyword>
<name>A0A2Z6PKW9_TRISU</name>
<dbReference type="OrthoDB" id="1920638at2759"/>
<organism evidence="8 9">
    <name type="scientific">Trifolium subterraneum</name>
    <name type="common">Subterranean clover</name>
    <dbReference type="NCBI Taxonomy" id="3900"/>
    <lineage>
        <taxon>Eukaryota</taxon>
        <taxon>Viridiplantae</taxon>
        <taxon>Streptophyta</taxon>
        <taxon>Embryophyta</taxon>
        <taxon>Tracheophyta</taxon>
        <taxon>Spermatophyta</taxon>
        <taxon>Magnoliopsida</taxon>
        <taxon>eudicotyledons</taxon>
        <taxon>Gunneridae</taxon>
        <taxon>Pentapetalae</taxon>
        <taxon>rosids</taxon>
        <taxon>fabids</taxon>
        <taxon>Fabales</taxon>
        <taxon>Fabaceae</taxon>
        <taxon>Papilionoideae</taxon>
        <taxon>50 kb inversion clade</taxon>
        <taxon>NPAAA clade</taxon>
        <taxon>Hologalegina</taxon>
        <taxon>IRL clade</taxon>
        <taxon>Trifolieae</taxon>
        <taxon>Trifolium</taxon>
    </lineage>
</organism>
<dbReference type="Gene3D" id="3.30.730.10">
    <property type="entry name" value="AP2/ERF domain"/>
    <property type="match status" value="1"/>
</dbReference>
<evidence type="ECO:0000256" key="2">
    <source>
        <dbReference type="ARBA" id="ARBA00023015"/>
    </source>
</evidence>
<comment type="similarity">
    <text evidence="6">Belongs to the AP2/ERF transcription factor family. ERF subfamily.</text>
</comment>
<protein>
    <recommendedName>
        <fullName evidence="7">AP2/ERF domain-containing protein</fullName>
    </recommendedName>
</protein>
<dbReference type="PROSITE" id="PS51032">
    <property type="entry name" value="AP2_ERF"/>
    <property type="match status" value="1"/>
</dbReference>
<evidence type="ECO:0000256" key="4">
    <source>
        <dbReference type="ARBA" id="ARBA00023163"/>
    </source>
</evidence>
<dbReference type="Proteomes" id="UP000242715">
    <property type="component" value="Unassembled WGS sequence"/>
</dbReference>
<evidence type="ECO:0000259" key="7">
    <source>
        <dbReference type="PROSITE" id="PS51032"/>
    </source>
</evidence>
<feature type="domain" description="AP2/ERF" evidence="7">
    <location>
        <begin position="96"/>
        <end position="154"/>
    </location>
</feature>
<evidence type="ECO:0000256" key="6">
    <source>
        <dbReference type="ARBA" id="ARBA00024343"/>
    </source>
</evidence>
<keyword evidence="5" id="KW-0539">Nucleus</keyword>
<accession>A0A2Z6PKW9</accession>
<evidence type="ECO:0000256" key="3">
    <source>
        <dbReference type="ARBA" id="ARBA00023125"/>
    </source>
</evidence>
<keyword evidence="4" id="KW-0804">Transcription</keyword>
<dbReference type="GO" id="GO:0009873">
    <property type="term" value="P:ethylene-activated signaling pathway"/>
    <property type="evidence" value="ECO:0007669"/>
    <property type="project" value="InterPro"/>
</dbReference>
<dbReference type="GO" id="GO:0003677">
    <property type="term" value="F:DNA binding"/>
    <property type="evidence" value="ECO:0007669"/>
    <property type="project" value="UniProtKB-KW"/>
</dbReference>
<dbReference type="PANTHER" id="PTHR31190">
    <property type="entry name" value="DNA-BINDING DOMAIN"/>
    <property type="match status" value="1"/>
</dbReference>
<dbReference type="InterPro" id="IPR044808">
    <property type="entry name" value="ERF_plant"/>
</dbReference>
<evidence type="ECO:0000256" key="5">
    <source>
        <dbReference type="ARBA" id="ARBA00023242"/>
    </source>
</evidence>
<dbReference type="CDD" id="cd00018">
    <property type="entry name" value="AP2"/>
    <property type="match status" value="1"/>
</dbReference>
<dbReference type="SUPFAM" id="SSF54171">
    <property type="entry name" value="DNA-binding domain"/>
    <property type="match status" value="1"/>
</dbReference>
<evidence type="ECO:0000313" key="8">
    <source>
        <dbReference type="EMBL" id="GAU45787.1"/>
    </source>
</evidence>
<dbReference type="FunFam" id="3.30.730.10:FF:000001">
    <property type="entry name" value="Ethylene-responsive transcription factor 2"/>
    <property type="match status" value="1"/>
</dbReference>